<reference evidence="4" key="1">
    <citation type="journal article" date="2013" name="Nature">
        <title>Draft genome of the wheat A-genome progenitor Triticum urartu.</title>
        <authorList>
            <person name="Ling H.Q."/>
            <person name="Zhao S."/>
            <person name="Liu D."/>
            <person name="Wang J."/>
            <person name="Sun H."/>
            <person name="Zhang C."/>
            <person name="Fan H."/>
            <person name="Li D."/>
            <person name="Dong L."/>
            <person name="Tao Y."/>
            <person name="Gao C."/>
            <person name="Wu H."/>
            <person name="Li Y."/>
            <person name="Cui Y."/>
            <person name="Guo X."/>
            <person name="Zheng S."/>
            <person name="Wang B."/>
            <person name="Yu K."/>
            <person name="Liang Q."/>
            <person name="Yang W."/>
            <person name="Lou X."/>
            <person name="Chen J."/>
            <person name="Feng M."/>
            <person name="Jian J."/>
            <person name="Zhang X."/>
            <person name="Luo G."/>
            <person name="Jiang Y."/>
            <person name="Liu J."/>
            <person name="Wang Z."/>
            <person name="Sha Y."/>
            <person name="Zhang B."/>
            <person name="Wu H."/>
            <person name="Tang D."/>
            <person name="Shen Q."/>
            <person name="Xue P."/>
            <person name="Zou S."/>
            <person name="Wang X."/>
            <person name="Liu X."/>
            <person name="Wang F."/>
            <person name="Yang Y."/>
            <person name="An X."/>
            <person name="Dong Z."/>
            <person name="Zhang K."/>
            <person name="Zhang X."/>
            <person name="Luo M.C."/>
            <person name="Dvorak J."/>
            <person name="Tong Y."/>
            <person name="Wang J."/>
            <person name="Yang H."/>
            <person name="Li Z."/>
            <person name="Wang D."/>
            <person name="Zhang A."/>
            <person name="Wang J."/>
        </authorList>
    </citation>
    <scope>NUCLEOTIDE SEQUENCE</scope>
</reference>
<evidence type="ECO:0000256" key="2">
    <source>
        <dbReference type="ARBA" id="ARBA00011513"/>
    </source>
</evidence>
<comment type="subunit">
    <text evidence="2">Binds SCAR.</text>
</comment>
<evidence type="ECO:0008006" key="5">
    <source>
        <dbReference type="Google" id="ProtNLM"/>
    </source>
</evidence>
<protein>
    <recommendedName>
        <fullName evidence="5">Protein ABIL1</fullName>
    </recommendedName>
</protein>
<dbReference type="STRING" id="4572.M7Z2C2"/>
<dbReference type="InterPro" id="IPR028457">
    <property type="entry name" value="ABI"/>
</dbReference>
<proteinExistence type="inferred from homology"/>
<organism evidence="4">
    <name type="scientific">Triticum urartu</name>
    <name type="common">Red wild einkorn</name>
    <name type="synonym">Crithodium urartu</name>
    <dbReference type="NCBI Taxonomy" id="4572"/>
    <lineage>
        <taxon>Eukaryota</taxon>
        <taxon>Viridiplantae</taxon>
        <taxon>Streptophyta</taxon>
        <taxon>Embryophyta</taxon>
        <taxon>Tracheophyta</taxon>
        <taxon>Spermatophyta</taxon>
        <taxon>Magnoliopsida</taxon>
        <taxon>Liliopsida</taxon>
        <taxon>Poales</taxon>
        <taxon>Poaceae</taxon>
        <taxon>BOP clade</taxon>
        <taxon>Pooideae</taxon>
        <taxon>Triticodae</taxon>
        <taxon>Triticeae</taxon>
        <taxon>Triticinae</taxon>
        <taxon>Triticum</taxon>
    </lineage>
</organism>
<evidence type="ECO:0000313" key="4">
    <source>
        <dbReference type="EMBL" id="EMS46505.1"/>
    </source>
</evidence>
<name>M7Z2C2_TRIUA</name>
<comment type="similarity">
    <text evidence="1">Belongs to the ABI family.</text>
</comment>
<sequence length="413" mass="45896">MRYYRGGRAVLPLRSGTAAWLLSGTTAAERYCRLAPQRYYRCGAVLPLGSSAVLPLRSGTAAWLLSGTTAAERYCRLAPQRYYRCGAVLPLGSSAVLPLRSGTAAWLLSGTTAAERYCRLAPQRYYRCGAVLPLGSSAVLPLGARYYRFDPDMTRKRGEISSMERKSSEGEKLMWDGALRGNHFIPGFFSHSPPGGQGRELKNLRPQLYSASEYCERSYLNTHQKQMVLDNLKDYAVRAVVNAVDHLGTVAYKLTDLFEQQASEISTFELKLARLNQQIFTCQIYVDKEGSRQQQMMGASMKHHKHYILPSTGYKRTQAVAHLGTDTNQESQPRPYPSGKELPASPVRRPLQLNRNIKSDVAQKVGAKDLSAFSSFDRPTGREIQKAPASTKSVLASLFIKHKSAKMKSISAR</sequence>
<comment type="function">
    <text evidence="3">Involved in regulation of actin and microtubule organization. Part of a WAVE complex that activates the Arp2/3 complex.</text>
</comment>
<dbReference type="eggNOG" id="KOG2546">
    <property type="taxonomic scope" value="Eukaryota"/>
</dbReference>
<evidence type="ECO:0000256" key="1">
    <source>
        <dbReference type="ARBA" id="ARBA00010020"/>
    </source>
</evidence>
<accession>M7Z2C2</accession>
<dbReference type="Gene3D" id="6.10.140.1620">
    <property type="match status" value="1"/>
</dbReference>
<dbReference type="PANTHER" id="PTHR10460">
    <property type="entry name" value="ABL INTERACTOR FAMILY MEMBER"/>
    <property type="match status" value="1"/>
</dbReference>
<dbReference type="EMBL" id="KD273519">
    <property type="protein sequence ID" value="EMS46505.1"/>
    <property type="molecule type" value="Genomic_DNA"/>
</dbReference>
<dbReference type="AlphaFoldDB" id="M7Z2C2"/>
<gene>
    <name evidence="4" type="ORF">TRIUR3_15295</name>
</gene>
<evidence type="ECO:0000256" key="3">
    <source>
        <dbReference type="ARBA" id="ARBA00025223"/>
    </source>
</evidence>
<dbReference type="PANTHER" id="PTHR10460:SF61">
    <property type="entry name" value="PROTEIN ABIL4-RELATED"/>
    <property type="match status" value="1"/>
</dbReference>